<name>A0A840V272_9BACT</name>
<reference evidence="1 2" key="1">
    <citation type="submission" date="2020-08" db="EMBL/GenBank/DDBJ databases">
        <title>Genomic Encyclopedia of Type Strains, Phase IV (KMG-IV): sequencing the most valuable type-strain genomes for metagenomic binning, comparative biology and taxonomic classification.</title>
        <authorList>
            <person name="Goeker M."/>
        </authorList>
    </citation>
    <scope>NUCLEOTIDE SEQUENCE [LARGE SCALE GENOMIC DNA]</scope>
    <source>
        <strain evidence="1 2">DSM 28570</strain>
    </source>
</reference>
<gene>
    <name evidence="1" type="ORF">HNQ81_000964</name>
</gene>
<dbReference type="InterPro" id="IPR029069">
    <property type="entry name" value="HotDog_dom_sf"/>
</dbReference>
<accession>A0A840V272</accession>
<proteinExistence type="predicted"/>
<protein>
    <submittedName>
        <fullName evidence="1">Acyl-coenzyme A thioesterase PaaI-like protein</fullName>
    </submittedName>
</protein>
<comment type="caution">
    <text evidence="1">The sequence shown here is derived from an EMBL/GenBank/DDBJ whole genome shotgun (WGS) entry which is preliminary data.</text>
</comment>
<dbReference type="Proteomes" id="UP000539642">
    <property type="component" value="Unassembled WGS sequence"/>
</dbReference>
<dbReference type="AlphaFoldDB" id="A0A840V272"/>
<organism evidence="1 2">
    <name type="scientific">Desulfoprunum benzoelyticum</name>
    <dbReference type="NCBI Taxonomy" id="1506996"/>
    <lineage>
        <taxon>Bacteria</taxon>
        <taxon>Pseudomonadati</taxon>
        <taxon>Thermodesulfobacteriota</taxon>
        <taxon>Desulfobulbia</taxon>
        <taxon>Desulfobulbales</taxon>
        <taxon>Desulfobulbaceae</taxon>
        <taxon>Desulfoprunum</taxon>
    </lineage>
</organism>
<sequence length="57" mass="5657">MTIISVVPGEIIFTAAAGQQHRNPLGGVHGGFATTVLDSVTGCAVHRVEIGAGGGQT</sequence>
<dbReference type="EMBL" id="JACHEO010000003">
    <property type="protein sequence ID" value="MBB5347251.1"/>
    <property type="molecule type" value="Genomic_DNA"/>
</dbReference>
<evidence type="ECO:0000313" key="2">
    <source>
        <dbReference type="Proteomes" id="UP000539642"/>
    </source>
</evidence>
<evidence type="ECO:0000313" key="1">
    <source>
        <dbReference type="EMBL" id="MBB5347251.1"/>
    </source>
</evidence>
<dbReference type="Gene3D" id="3.10.129.10">
    <property type="entry name" value="Hotdog Thioesterase"/>
    <property type="match status" value="1"/>
</dbReference>
<keyword evidence="2" id="KW-1185">Reference proteome</keyword>
<dbReference type="SUPFAM" id="SSF54637">
    <property type="entry name" value="Thioesterase/thiol ester dehydrase-isomerase"/>
    <property type="match status" value="1"/>
</dbReference>